<dbReference type="Gene3D" id="3.60.10.10">
    <property type="entry name" value="Endonuclease/exonuclease/phosphatase"/>
    <property type="match status" value="1"/>
</dbReference>
<dbReference type="PANTHER" id="PTHR14859">
    <property type="entry name" value="CALCOFLUOR WHITE HYPERSENSITIVE PROTEIN PRECURSOR"/>
    <property type="match status" value="1"/>
</dbReference>
<keyword evidence="2" id="KW-0540">Nuclease</keyword>
<gene>
    <name evidence="2" type="ORF">SAMN05216272_102539</name>
</gene>
<accession>A0A1G8EG02</accession>
<dbReference type="OrthoDB" id="334565at2"/>
<sequence>MNLPRTLRIALSLSVSLLAALAALAWLLAWHPPAREAVAAQCRATAAELPAGQPLKVMTWNLQYLAGKRYVFWNDLPDASGPDERPTAADLANGLDEVVRVIRDENPDVLLLQEVDDGAAATDWQDQQALLAARLADLYPCSAAAFDWKVRFDPNPHVLGSQGRKLVTFSRYRIASAERLALPRPSQVPLLQAFAPQPALLSVRLAGHGGQALNVLNTWLSRSDGHSDTAQRQVSALLAHLQDLQAGQAPWLLGGDFGLLPLGQYPYLPEPMRAAYRPNSELNLLAARYPVIPALQEASGTGQEHWYSFFPNDPRVSKPDRTLDFFFHTPRLTRLDAFVRRADTLRISTHLPLVARFRLAP</sequence>
<dbReference type="SUPFAM" id="SSF56219">
    <property type="entry name" value="DNase I-like"/>
    <property type="match status" value="1"/>
</dbReference>
<dbReference type="InterPro" id="IPR051916">
    <property type="entry name" value="GPI-anchor_lipid_remodeler"/>
</dbReference>
<dbReference type="GO" id="GO:0004527">
    <property type="term" value="F:exonuclease activity"/>
    <property type="evidence" value="ECO:0007669"/>
    <property type="project" value="UniProtKB-KW"/>
</dbReference>
<evidence type="ECO:0000313" key="3">
    <source>
        <dbReference type="Proteomes" id="UP000199636"/>
    </source>
</evidence>
<dbReference type="Pfam" id="PF03372">
    <property type="entry name" value="Exo_endo_phos"/>
    <property type="match status" value="1"/>
</dbReference>
<proteinExistence type="predicted"/>
<dbReference type="PANTHER" id="PTHR14859:SF1">
    <property type="entry name" value="PGAP2-INTERACTING PROTEIN"/>
    <property type="match status" value="1"/>
</dbReference>
<name>A0A1G8EG02_9PSED</name>
<dbReference type="GO" id="GO:0016020">
    <property type="term" value="C:membrane"/>
    <property type="evidence" value="ECO:0007669"/>
    <property type="project" value="GOC"/>
</dbReference>
<keyword evidence="2" id="KW-0378">Hydrolase</keyword>
<reference evidence="3" key="1">
    <citation type="submission" date="2016-10" db="EMBL/GenBank/DDBJ databases">
        <authorList>
            <person name="Varghese N."/>
            <person name="Submissions S."/>
        </authorList>
    </citation>
    <scope>NUCLEOTIDE SEQUENCE [LARGE SCALE GENOMIC DNA]</scope>
    <source>
        <strain evidence="3">CCM 7469</strain>
    </source>
</reference>
<protein>
    <submittedName>
        <fullName evidence="2">Metal-dependent hydrolase, endonuclease/exonuclease/phosphatase family</fullName>
    </submittedName>
</protein>
<feature type="domain" description="Endonuclease/exonuclease/phosphatase" evidence="1">
    <location>
        <begin position="58"/>
        <end position="340"/>
    </location>
</feature>
<dbReference type="RefSeq" id="WP_090261789.1">
    <property type="nucleotide sequence ID" value="NZ_FNDS01000002.1"/>
</dbReference>
<dbReference type="STRING" id="428992.SAMN05216272_102539"/>
<dbReference type="AlphaFoldDB" id="A0A1G8EG02"/>
<organism evidence="2 3">
    <name type="scientific">Pseudomonas panipatensis</name>
    <dbReference type="NCBI Taxonomy" id="428992"/>
    <lineage>
        <taxon>Bacteria</taxon>
        <taxon>Pseudomonadati</taxon>
        <taxon>Pseudomonadota</taxon>
        <taxon>Gammaproteobacteria</taxon>
        <taxon>Pseudomonadales</taxon>
        <taxon>Pseudomonadaceae</taxon>
        <taxon>Pseudomonas</taxon>
    </lineage>
</organism>
<dbReference type="InterPro" id="IPR036691">
    <property type="entry name" value="Endo/exonu/phosph_ase_sf"/>
</dbReference>
<dbReference type="GO" id="GO:0004519">
    <property type="term" value="F:endonuclease activity"/>
    <property type="evidence" value="ECO:0007669"/>
    <property type="project" value="UniProtKB-KW"/>
</dbReference>
<dbReference type="EMBL" id="FNDS01000002">
    <property type="protein sequence ID" value="SDH68862.1"/>
    <property type="molecule type" value="Genomic_DNA"/>
</dbReference>
<keyword evidence="2" id="KW-0269">Exonuclease</keyword>
<dbReference type="GO" id="GO:0006506">
    <property type="term" value="P:GPI anchor biosynthetic process"/>
    <property type="evidence" value="ECO:0007669"/>
    <property type="project" value="TreeGrafter"/>
</dbReference>
<dbReference type="Proteomes" id="UP000199636">
    <property type="component" value="Unassembled WGS sequence"/>
</dbReference>
<keyword evidence="2" id="KW-0255">Endonuclease</keyword>
<keyword evidence="3" id="KW-1185">Reference proteome</keyword>
<dbReference type="InterPro" id="IPR005135">
    <property type="entry name" value="Endo/exonuclease/phosphatase"/>
</dbReference>
<evidence type="ECO:0000313" key="2">
    <source>
        <dbReference type="EMBL" id="SDH68862.1"/>
    </source>
</evidence>
<evidence type="ECO:0000259" key="1">
    <source>
        <dbReference type="Pfam" id="PF03372"/>
    </source>
</evidence>